<reference evidence="2 3" key="1">
    <citation type="submission" date="2022-11" db="EMBL/GenBank/DDBJ databases">
        <title>Viruses from the air-sea interface of a natural surface slick.</title>
        <authorList>
            <person name="Rahlff J."/>
            <person name="Holmfeldt K."/>
        </authorList>
    </citation>
    <scope>NUCLEOTIDE SEQUENCE [LARGE SCALE GENOMIC DNA]</scope>
    <source>
        <strain evidence="2 3">SMS4</strain>
    </source>
</reference>
<dbReference type="Proteomes" id="UP001231109">
    <property type="component" value="Unassembled WGS sequence"/>
</dbReference>
<dbReference type="InterPro" id="IPR026634">
    <property type="entry name" value="TPST-like"/>
</dbReference>
<dbReference type="SUPFAM" id="SSF52540">
    <property type="entry name" value="P-loop containing nucleoside triphosphate hydrolases"/>
    <property type="match status" value="1"/>
</dbReference>
<dbReference type="PANTHER" id="PTHR12788">
    <property type="entry name" value="PROTEIN-TYROSINE SULFOTRANSFERASE 2"/>
    <property type="match status" value="1"/>
</dbReference>
<dbReference type="PANTHER" id="PTHR12788:SF10">
    <property type="entry name" value="PROTEIN-TYROSINE SULFOTRANSFERASE"/>
    <property type="match status" value="1"/>
</dbReference>
<sequence length="275" mass="31492">MSQKFHFISGLPRSGSTLLSAILRQNPAFYAGISSPVAPLLTSMLQQFSAGSEHAPLVSTAQRQTLLQGLFHSYYAEQQDKRVIFDTNRLWCARVPLLQKLFPQSKVIACVRNVAWIMDSLERLYNADPFENSRLFNDEAERNTVYSRTDTLAMSNRMVGFAWSALKEAYYSPHANSVLLVDYQLLTEAPEKVLKLIYQFIDEPWFEHRFDDVAFDTPEFDQNIGLSGLHRIRSKVAVAARQTILPPDLFERYAAMNFWDQDTSSQANVIRIKQQ</sequence>
<evidence type="ECO:0000313" key="2">
    <source>
        <dbReference type="EMBL" id="MDP5136624.1"/>
    </source>
</evidence>
<keyword evidence="3" id="KW-1185">Reference proteome</keyword>
<evidence type="ECO:0000313" key="3">
    <source>
        <dbReference type="Proteomes" id="UP001231109"/>
    </source>
</evidence>
<dbReference type="InterPro" id="IPR027417">
    <property type="entry name" value="P-loop_NTPase"/>
</dbReference>
<organism evidence="2 3">
    <name type="scientific">Rheinheimera baltica</name>
    <dbReference type="NCBI Taxonomy" id="67576"/>
    <lineage>
        <taxon>Bacteria</taxon>
        <taxon>Pseudomonadati</taxon>
        <taxon>Pseudomonadota</taxon>
        <taxon>Gammaproteobacteria</taxon>
        <taxon>Chromatiales</taxon>
        <taxon>Chromatiaceae</taxon>
        <taxon>Rheinheimera</taxon>
    </lineage>
</organism>
<keyword evidence="1" id="KW-0808">Transferase</keyword>
<dbReference type="RefSeq" id="WP_305976060.1">
    <property type="nucleotide sequence ID" value="NZ_JAPJDY010000003.1"/>
</dbReference>
<accession>A0ABT9HZR7</accession>
<comment type="caution">
    <text evidence="2">The sequence shown here is derived from an EMBL/GenBank/DDBJ whole genome shotgun (WGS) entry which is preliminary data.</text>
</comment>
<gene>
    <name evidence="2" type="ORF">ORJ04_11770</name>
</gene>
<name>A0ABT9HZR7_9GAMM</name>
<evidence type="ECO:0000256" key="1">
    <source>
        <dbReference type="ARBA" id="ARBA00022679"/>
    </source>
</evidence>
<proteinExistence type="predicted"/>
<dbReference type="Gene3D" id="3.40.50.300">
    <property type="entry name" value="P-loop containing nucleotide triphosphate hydrolases"/>
    <property type="match status" value="1"/>
</dbReference>
<dbReference type="EMBL" id="JAPJDZ010000028">
    <property type="protein sequence ID" value="MDP5136624.1"/>
    <property type="molecule type" value="Genomic_DNA"/>
</dbReference>
<dbReference type="Pfam" id="PF13469">
    <property type="entry name" value="Sulfotransfer_3"/>
    <property type="match status" value="1"/>
</dbReference>
<protein>
    <submittedName>
        <fullName evidence="2">Sulfotransferase</fullName>
    </submittedName>
</protein>